<accession>A0A096CN37</accession>
<gene>
    <name evidence="9" type="ORF">HMPREF9460_01259</name>
</gene>
<name>A0A096CN37_FLAPL</name>
<dbReference type="Pfam" id="PF12838">
    <property type="entry name" value="Fer4_7"/>
    <property type="match status" value="1"/>
</dbReference>
<keyword evidence="5" id="KW-0479">Metal-binding</keyword>
<dbReference type="RefSeq" id="WP_044939875.1">
    <property type="nucleotide sequence ID" value="NZ_KN174162.1"/>
</dbReference>
<evidence type="ECO:0000259" key="8">
    <source>
        <dbReference type="PROSITE" id="PS51379"/>
    </source>
</evidence>
<dbReference type="SUPFAM" id="SSF50475">
    <property type="entry name" value="FMN-binding split barrel"/>
    <property type="match status" value="1"/>
</dbReference>
<evidence type="ECO:0000256" key="3">
    <source>
        <dbReference type="ARBA" id="ARBA00013529"/>
    </source>
</evidence>
<keyword evidence="7" id="KW-0411">Iron-sulfur</keyword>
<dbReference type="PANTHER" id="PTHR24960">
    <property type="entry name" value="PHOTOSYSTEM I IRON-SULFUR CENTER-RELATED"/>
    <property type="match status" value="1"/>
</dbReference>
<keyword evidence="10" id="KW-1185">Reference proteome</keyword>
<sequence length="214" mass="23601">MTTQKILNILQSDIHSVVFATLDEHGLPQTCVIDLMLADDDGLYFLTAKGKSFYHRLMKKPFVALSGMKGGDTLSTTAISVRGAVRNIGEKRLAEIFEKNPYMAKIYPTEKSREALEVFQLYKGQGEYFDLAQLPPYRQSFSFGGERIQENGYRMIPEKCIGCQGCRSVCPVNCISNTIPRSIDPAHCLHCGNCLSICPAGAVELIGAASQAIR</sequence>
<dbReference type="AlphaFoldDB" id="A0A096CN37"/>
<feature type="domain" description="4Fe-4S ferredoxin-type" evidence="8">
    <location>
        <begin position="179"/>
        <end position="208"/>
    </location>
</feature>
<dbReference type="GO" id="GO:0046872">
    <property type="term" value="F:metal ion binding"/>
    <property type="evidence" value="ECO:0007669"/>
    <property type="project" value="UniProtKB-KW"/>
</dbReference>
<dbReference type="HOGENOM" id="CLU_090277_0_0_9"/>
<organism evidence="9 10">
    <name type="scientific">Flavonifractor plautii 1_3_50AFAA</name>
    <dbReference type="NCBI Taxonomy" id="742738"/>
    <lineage>
        <taxon>Bacteria</taxon>
        <taxon>Bacillati</taxon>
        <taxon>Bacillota</taxon>
        <taxon>Clostridia</taxon>
        <taxon>Eubacteriales</taxon>
        <taxon>Oscillospiraceae</taxon>
        <taxon>Flavonifractor</taxon>
    </lineage>
</organism>
<keyword evidence="6" id="KW-0408">Iron</keyword>
<comment type="function">
    <text evidence="2">Ferredoxins are iron-sulfur proteins that transfer electrons in a wide variety of metabolic reactions.</text>
</comment>
<keyword evidence="4" id="KW-0004">4Fe-4S</keyword>
<dbReference type="GO" id="GO:0051539">
    <property type="term" value="F:4 iron, 4 sulfur cluster binding"/>
    <property type="evidence" value="ECO:0007669"/>
    <property type="project" value="UniProtKB-KW"/>
</dbReference>
<dbReference type="PATRIC" id="fig|742738.3.peg.1305"/>
<dbReference type="InterPro" id="IPR017900">
    <property type="entry name" value="4Fe4S_Fe_S_CS"/>
</dbReference>
<dbReference type="InterPro" id="IPR011576">
    <property type="entry name" value="Pyridox_Oxase_N"/>
</dbReference>
<evidence type="ECO:0000256" key="6">
    <source>
        <dbReference type="ARBA" id="ARBA00023004"/>
    </source>
</evidence>
<evidence type="ECO:0000256" key="2">
    <source>
        <dbReference type="ARBA" id="ARBA00003532"/>
    </source>
</evidence>
<reference evidence="9 10" key="1">
    <citation type="submission" date="2011-08" db="EMBL/GenBank/DDBJ databases">
        <title>The Genome Sequence of Clostridium orbiscindens 1_3_50AFAA.</title>
        <authorList>
            <consortium name="The Broad Institute Genome Sequencing Platform"/>
            <person name="Earl A."/>
            <person name="Ward D."/>
            <person name="Feldgarden M."/>
            <person name="Gevers D."/>
            <person name="Daigneault M."/>
            <person name="Strauss J."/>
            <person name="Allen-Vercoe E."/>
            <person name="Young S.K."/>
            <person name="Zeng Q."/>
            <person name="Gargeya S."/>
            <person name="Fitzgerald M."/>
            <person name="Haas B."/>
            <person name="Abouelleil A."/>
            <person name="Alvarado L."/>
            <person name="Arachchi H.M."/>
            <person name="Berlin A."/>
            <person name="Brown A."/>
            <person name="Chapman S.B."/>
            <person name="Chen Z."/>
            <person name="Dunbar C."/>
            <person name="Freedman E."/>
            <person name="Gearin G."/>
            <person name="Gellesch M."/>
            <person name="Goldberg J."/>
            <person name="Griggs A."/>
            <person name="Gujja S."/>
            <person name="Heiman D."/>
            <person name="Howarth C."/>
            <person name="Larson L."/>
            <person name="Lui A."/>
            <person name="MacDonald P.J.P."/>
            <person name="Montmayeur A."/>
            <person name="Murphy C."/>
            <person name="Neiman D."/>
            <person name="Pearson M."/>
            <person name="Priest M."/>
            <person name="Roberts A."/>
            <person name="Saif S."/>
            <person name="Shea T."/>
            <person name="Shenoy N."/>
            <person name="Sisk P."/>
            <person name="Stolte C."/>
            <person name="Sykes S."/>
            <person name="Wortman J."/>
            <person name="Nusbaum C."/>
            <person name="Birren B."/>
        </authorList>
    </citation>
    <scope>NUCLEOTIDE SEQUENCE [LARGE SCALE GENOMIC DNA]</scope>
    <source>
        <strain evidence="9 10">1_3_50AFAA</strain>
    </source>
</reference>
<dbReference type="PANTHER" id="PTHR24960:SF79">
    <property type="entry name" value="PHOTOSYSTEM I IRON-SULFUR CENTER"/>
    <property type="match status" value="1"/>
</dbReference>
<proteinExistence type="predicted"/>
<dbReference type="Gene3D" id="3.30.70.20">
    <property type="match status" value="1"/>
</dbReference>
<comment type="cofactor">
    <cofactor evidence="1">
        <name>[4Fe-4S] cluster</name>
        <dbReference type="ChEBI" id="CHEBI:49883"/>
    </cofactor>
</comment>
<evidence type="ECO:0000256" key="1">
    <source>
        <dbReference type="ARBA" id="ARBA00001966"/>
    </source>
</evidence>
<dbReference type="InterPro" id="IPR017896">
    <property type="entry name" value="4Fe4S_Fe-S-bd"/>
</dbReference>
<comment type="caution">
    <text evidence="9">The sequence shown here is derived from an EMBL/GenBank/DDBJ whole genome shotgun (WGS) entry which is preliminary data.</text>
</comment>
<evidence type="ECO:0000313" key="9">
    <source>
        <dbReference type="EMBL" id="KGF56212.1"/>
    </source>
</evidence>
<dbReference type="InterPro" id="IPR050157">
    <property type="entry name" value="PSI_iron-sulfur_center"/>
</dbReference>
<evidence type="ECO:0000313" key="10">
    <source>
        <dbReference type="Proteomes" id="UP000029585"/>
    </source>
</evidence>
<dbReference type="Pfam" id="PF01243">
    <property type="entry name" value="PNPOx_N"/>
    <property type="match status" value="1"/>
</dbReference>
<dbReference type="PROSITE" id="PS00198">
    <property type="entry name" value="4FE4S_FER_1"/>
    <property type="match status" value="2"/>
</dbReference>
<dbReference type="SUPFAM" id="SSF54862">
    <property type="entry name" value="4Fe-4S ferredoxins"/>
    <property type="match status" value="1"/>
</dbReference>
<evidence type="ECO:0000256" key="7">
    <source>
        <dbReference type="ARBA" id="ARBA00023014"/>
    </source>
</evidence>
<dbReference type="EMBL" id="ADLO01000046">
    <property type="protein sequence ID" value="KGF56212.1"/>
    <property type="molecule type" value="Genomic_DNA"/>
</dbReference>
<evidence type="ECO:0000256" key="4">
    <source>
        <dbReference type="ARBA" id="ARBA00022485"/>
    </source>
</evidence>
<feature type="domain" description="4Fe-4S ferredoxin-type" evidence="8">
    <location>
        <begin position="151"/>
        <end position="176"/>
    </location>
</feature>
<evidence type="ECO:0000256" key="5">
    <source>
        <dbReference type="ARBA" id="ARBA00022723"/>
    </source>
</evidence>
<protein>
    <recommendedName>
        <fullName evidence="3">Ferredoxin</fullName>
    </recommendedName>
</protein>
<dbReference type="PROSITE" id="PS51379">
    <property type="entry name" value="4FE4S_FER_2"/>
    <property type="match status" value="2"/>
</dbReference>
<dbReference type="Proteomes" id="UP000029585">
    <property type="component" value="Unassembled WGS sequence"/>
</dbReference>
<dbReference type="InterPro" id="IPR012349">
    <property type="entry name" value="Split_barrel_FMN-bd"/>
</dbReference>
<dbReference type="Gene3D" id="2.30.110.10">
    <property type="entry name" value="Electron Transport, Fmn-binding Protein, Chain A"/>
    <property type="match status" value="1"/>
</dbReference>
<dbReference type="eggNOG" id="COG5015">
    <property type="taxonomic scope" value="Bacteria"/>
</dbReference>